<reference evidence="2 3" key="1">
    <citation type="journal article" date="2018" name="Science">
        <title>The opium poppy genome and morphinan production.</title>
        <authorList>
            <person name="Guo L."/>
            <person name="Winzer T."/>
            <person name="Yang X."/>
            <person name="Li Y."/>
            <person name="Ning Z."/>
            <person name="He Z."/>
            <person name="Teodor R."/>
            <person name="Lu Y."/>
            <person name="Bowser T.A."/>
            <person name="Graham I.A."/>
            <person name="Ye K."/>
        </authorList>
    </citation>
    <scope>NUCLEOTIDE SEQUENCE [LARGE SCALE GENOMIC DNA]</scope>
    <source>
        <strain evidence="3">cv. HN1</strain>
        <tissue evidence="2">Leaves</tissue>
    </source>
</reference>
<sequence length="161" mass="17755">MPVSCGTFKVTSDEAVVFNNFISFSHQLTEVPVVHNVYTIYPSAGEVWALYSKFRFDLTCSDLKKCEYNIVEVIEVVDVHWIIVSVLQRVTGLMTVFKAKDEGLDSVAAAQGMASCVAAGSSILDHWQFIDIRRTKGEQLPSMITSCVQPVADLLEAGFVS</sequence>
<dbReference type="AlphaFoldDB" id="A0A4Y7JLK4"/>
<name>A0A4Y7JLK4_PAPSO</name>
<feature type="domain" description="DUF3444" evidence="1">
    <location>
        <begin position="1"/>
        <end position="102"/>
    </location>
</feature>
<proteinExistence type="predicted"/>
<keyword evidence="3" id="KW-1185">Reference proteome</keyword>
<gene>
    <name evidence="2" type="ORF">C5167_022685</name>
</gene>
<dbReference type="Gramene" id="RZC60892">
    <property type="protein sequence ID" value="RZC60892"/>
    <property type="gene ID" value="C5167_022685"/>
</dbReference>
<evidence type="ECO:0000313" key="2">
    <source>
        <dbReference type="EMBL" id="RZC60892.1"/>
    </source>
</evidence>
<dbReference type="EMBL" id="CM010719">
    <property type="protein sequence ID" value="RZC60892.1"/>
    <property type="molecule type" value="Genomic_DNA"/>
</dbReference>
<dbReference type="PANTHER" id="PTHR47374:SF6">
    <property type="entry name" value="ENDOSOME ANTIGEN-LIKE PROTEIN, PUTATIVE (DUF3444)-RELATED"/>
    <property type="match status" value="1"/>
</dbReference>
<evidence type="ECO:0000313" key="3">
    <source>
        <dbReference type="Proteomes" id="UP000316621"/>
    </source>
</evidence>
<dbReference type="Proteomes" id="UP000316621">
    <property type="component" value="Chromosome 5"/>
</dbReference>
<organism evidence="2 3">
    <name type="scientific">Papaver somniferum</name>
    <name type="common">Opium poppy</name>
    <dbReference type="NCBI Taxonomy" id="3469"/>
    <lineage>
        <taxon>Eukaryota</taxon>
        <taxon>Viridiplantae</taxon>
        <taxon>Streptophyta</taxon>
        <taxon>Embryophyta</taxon>
        <taxon>Tracheophyta</taxon>
        <taxon>Spermatophyta</taxon>
        <taxon>Magnoliopsida</taxon>
        <taxon>Ranunculales</taxon>
        <taxon>Papaveraceae</taxon>
        <taxon>Papaveroideae</taxon>
        <taxon>Papaver</taxon>
    </lineage>
</organism>
<dbReference type="Pfam" id="PF11926">
    <property type="entry name" value="DUF3444"/>
    <property type="match status" value="1"/>
</dbReference>
<evidence type="ECO:0000259" key="1">
    <source>
        <dbReference type="Pfam" id="PF11926"/>
    </source>
</evidence>
<protein>
    <recommendedName>
        <fullName evidence="1">DUF3444 domain-containing protein</fullName>
    </recommendedName>
</protein>
<dbReference type="PANTHER" id="PTHR47374">
    <property type="entry name" value="ENDOSOME ANTIGEN-LIKE PROTEIN, PUTATIVE (DUF3444)-RELATED"/>
    <property type="match status" value="1"/>
</dbReference>
<accession>A0A4Y7JLK4</accession>
<dbReference type="InterPro" id="IPR024593">
    <property type="entry name" value="DUF3444"/>
</dbReference>